<feature type="repeat" description="TPR" evidence="1">
    <location>
        <begin position="79"/>
        <end position="112"/>
    </location>
</feature>
<dbReference type="Proteomes" id="UP000576082">
    <property type="component" value="Unassembled WGS sequence"/>
</dbReference>
<reference evidence="3 4" key="1">
    <citation type="submission" date="2020-04" db="EMBL/GenBank/DDBJ databases">
        <title>Flammeovirga sp. SR4, a novel species isolated from seawater.</title>
        <authorList>
            <person name="Wang X."/>
        </authorList>
    </citation>
    <scope>NUCLEOTIDE SEQUENCE [LARGE SCALE GENOMIC DNA]</scope>
    <source>
        <strain evidence="3 4">ATCC 23126</strain>
    </source>
</reference>
<name>A0A7X9RVH0_9BACT</name>
<keyword evidence="1" id="KW-0802">TPR repeat</keyword>
<feature type="chain" id="PRO_5030579647" description="Tetratricopeptide repeat protein" evidence="2">
    <location>
        <begin position="20"/>
        <end position="133"/>
    </location>
</feature>
<evidence type="ECO:0008006" key="5">
    <source>
        <dbReference type="Google" id="ProtNLM"/>
    </source>
</evidence>
<protein>
    <recommendedName>
        <fullName evidence="5">Tetratricopeptide repeat protein</fullName>
    </recommendedName>
</protein>
<accession>A0A7X9RVH0</accession>
<organism evidence="3 4">
    <name type="scientific">Flammeovirga aprica JL-4</name>
    <dbReference type="NCBI Taxonomy" id="694437"/>
    <lineage>
        <taxon>Bacteria</taxon>
        <taxon>Pseudomonadati</taxon>
        <taxon>Bacteroidota</taxon>
        <taxon>Cytophagia</taxon>
        <taxon>Cytophagales</taxon>
        <taxon>Flammeovirgaceae</taxon>
        <taxon>Flammeovirga</taxon>
    </lineage>
</organism>
<proteinExistence type="predicted"/>
<evidence type="ECO:0000256" key="2">
    <source>
        <dbReference type="SAM" id="SignalP"/>
    </source>
</evidence>
<keyword evidence="2" id="KW-0732">Signal</keyword>
<dbReference type="InterPro" id="IPR011990">
    <property type="entry name" value="TPR-like_helical_dom_sf"/>
</dbReference>
<dbReference type="InterPro" id="IPR019734">
    <property type="entry name" value="TPR_rpt"/>
</dbReference>
<dbReference type="PROSITE" id="PS50005">
    <property type="entry name" value="TPR"/>
    <property type="match status" value="1"/>
</dbReference>
<sequence length="133" mass="14909">MKKLFISLVIALSSVVSFASNLENSSETNTAKLSEMIAKADANDWETYKKAALLSINWNADLELAKEWIDTSISIEENAENLEVLGDYYVRVGDTEKGLATYMKALSTDITSIDVKHRDSLQRKILVYSKLNK</sequence>
<dbReference type="RefSeq" id="WP_169657745.1">
    <property type="nucleotide sequence ID" value="NZ_JABANE010000042.1"/>
</dbReference>
<gene>
    <name evidence="3" type="ORF">HHU12_15945</name>
</gene>
<dbReference type="AlphaFoldDB" id="A0A7X9RVH0"/>
<evidence type="ECO:0000313" key="3">
    <source>
        <dbReference type="EMBL" id="NME69469.1"/>
    </source>
</evidence>
<evidence type="ECO:0000256" key="1">
    <source>
        <dbReference type="PROSITE-ProRule" id="PRU00339"/>
    </source>
</evidence>
<dbReference type="SUPFAM" id="SSF48452">
    <property type="entry name" value="TPR-like"/>
    <property type="match status" value="1"/>
</dbReference>
<dbReference type="Gene3D" id="1.25.40.10">
    <property type="entry name" value="Tetratricopeptide repeat domain"/>
    <property type="match status" value="1"/>
</dbReference>
<comment type="caution">
    <text evidence="3">The sequence shown here is derived from an EMBL/GenBank/DDBJ whole genome shotgun (WGS) entry which is preliminary data.</text>
</comment>
<feature type="signal peptide" evidence="2">
    <location>
        <begin position="1"/>
        <end position="19"/>
    </location>
</feature>
<dbReference type="EMBL" id="JABANE010000042">
    <property type="protein sequence ID" value="NME69469.1"/>
    <property type="molecule type" value="Genomic_DNA"/>
</dbReference>
<evidence type="ECO:0000313" key="4">
    <source>
        <dbReference type="Proteomes" id="UP000576082"/>
    </source>
</evidence>
<keyword evidence="4" id="KW-1185">Reference proteome</keyword>